<dbReference type="AlphaFoldDB" id="A0A3M4QJ91"/>
<dbReference type="Gene3D" id="3.90.380.10">
    <property type="entry name" value="Naphthalene 1,2-dioxygenase Alpha Subunit, Chain A, domain 1"/>
    <property type="match status" value="1"/>
</dbReference>
<name>A0A3M4QJ91_9PSED</name>
<dbReference type="GO" id="GO:0016491">
    <property type="term" value="F:oxidoreductase activity"/>
    <property type="evidence" value="ECO:0007669"/>
    <property type="project" value="UniProtKB-KW"/>
</dbReference>
<dbReference type="PANTHER" id="PTHR43756">
    <property type="entry name" value="CHOLINE MONOOXYGENASE, CHLOROPLASTIC"/>
    <property type="match status" value="1"/>
</dbReference>
<keyword evidence="2" id="KW-0001">2Fe-2S</keyword>
<dbReference type="CDD" id="cd03469">
    <property type="entry name" value="Rieske_RO_Alpha_N"/>
    <property type="match status" value="1"/>
</dbReference>
<dbReference type="SUPFAM" id="SSF50022">
    <property type="entry name" value="ISP domain"/>
    <property type="match status" value="1"/>
</dbReference>
<keyword evidence="3" id="KW-0479">Metal-binding</keyword>
<gene>
    <name evidence="8" type="ORF">ALP97_100001</name>
</gene>
<evidence type="ECO:0000256" key="4">
    <source>
        <dbReference type="ARBA" id="ARBA00023002"/>
    </source>
</evidence>
<evidence type="ECO:0000256" key="3">
    <source>
        <dbReference type="ARBA" id="ARBA00022723"/>
    </source>
</evidence>
<evidence type="ECO:0000256" key="5">
    <source>
        <dbReference type="ARBA" id="ARBA00023004"/>
    </source>
</evidence>
<dbReference type="Gene3D" id="2.102.10.10">
    <property type="entry name" value="Rieske [2Fe-2S] iron-sulphur domain"/>
    <property type="match status" value="1"/>
</dbReference>
<evidence type="ECO:0000256" key="1">
    <source>
        <dbReference type="ARBA" id="ARBA00001962"/>
    </source>
</evidence>
<comment type="caution">
    <text evidence="8">The sequence shown here is derived from an EMBL/GenBank/DDBJ whole genome shotgun (WGS) entry which is preliminary data.</text>
</comment>
<accession>A0A3M4QJ91</accession>
<evidence type="ECO:0000313" key="8">
    <source>
        <dbReference type="EMBL" id="RMQ90545.1"/>
    </source>
</evidence>
<protein>
    <recommendedName>
        <fullName evidence="7">Rieske domain-containing protein</fullName>
    </recommendedName>
</protein>
<evidence type="ECO:0000256" key="2">
    <source>
        <dbReference type="ARBA" id="ARBA00022714"/>
    </source>
</evidence>
<evidence type="ECO:0000259" key="7">
    <source>
        <dbReference type="PROSITE" id="PS51296"/>
    </source>
</evidence>
<dbReference type="CDD" id="cd08884">
    <property type="entry name" value="RHO_alpha_C_GbcA-like"/>
    <property type="match status" value="1"/>
</dbReference>
<keyword evidence="5" id="KW-0408">Iron</keyword>
<keyword evidence="4" id="KW-0560">Oxidoreductase</keyword>
<organism evidence="8 9">
    <name type="scientific">Pseudomonas salomonii</name>
    <dbReference type="NCBI Taxonomy" id="191391"/>
    <lineage>
        <taxon>Bacteria</taxon>
        <taxon>Pseudomonadati</taxon>
        <taxon>Pseudomonadota</taxon>
        <taxon>Gammaproteobacteria</taxon>
        <taxon>Pseudomonadales</taxon>
        <taxon>Pseudomonadaceae</taxon>
        <taxon>Pseudomonas</taxon>
    </lineage>
</organism>
<sequence length="598" mass="68355">MEMVYERMIGWPSISSSRVTNCPGLKKNKIGWSAMKQKVRTSQVSWMTLTQRTMCRPLAQVWVVTGFRKLLDMLALHCRCSALWWRFCVTPEPPIYLSATFTYLSRPAPIPRGLRVGIRVGHVANGQGSVHRRPHTRFQQRRFLYALLQNLISHFRRPHRMAMRTHTMDVTATLSLGDPLEPARKATAQMLQERERTFSLPQPFYSDERLFDIDMQEIFQKEWLIAGMTCEIPAKGNYITLQIGKNPIIVIRGADGVVHAFHNVCRHRGSRLCTSDKGKVAKLVCHYHQWTYELDGRLLFAGTEMGADFDMKQYGLKPVNVKTAGGYIFISLAETPPAIDDFLSTLNHYMEPYDMENTKVAIQTTLFEKANWKLVLENNRECYHCNASHPELLKTLLEWDDVTDPRADQAFKDHVAASAAAWDAEKIPYAHASFGLRNRIVRMPLLKGTVSMTLDGKQGCAKLMGRIKNPDLGSMRILHLPHSWNHCMGDHIIVFTVWPISAQETMVTTKWIVHKDAVEGVDYDVERMRQVWDATNDQDRRLAEENQRGINSTAYQPGPYSKTYEFGVVNFVDWYSERLLNNLGAAPAPYLKGVAAHE</sequence>
<dbReference type="EMBL" id="RBRL01000115">
    <property type="protein sequence ID" value="RMQ90545.1"/>
    <property type="molecule type" value="Genomic_DNA"/>
</dbReference>
<dbReference type="InterPro" id="IPR001663">
    <property type="entry name" value="Rng_hydr_dOase-A"/>
</dbReference>
<proteinExistence type="predicted"/>
<dbReference type="InterPro" id="IPR015879">
    <property type="entry name" value="Ring_hydroxy_dOase_asu_C_dom"/>
</dbReference>
<dbReference type="GO" id="GO:0005506">
    <property type="term" value="F:iron ion binding"/>
    <property type="evidence" value="ECO:0007669"/>
    <property type="project" value="InterPro"/>
</dbReference>
<dbReference type="GO" id="GO:0051537">
    <property type="term" value="F:2 iron, 2 sulfur cluster binding"/>
    <property type="evidence" value="ECO:0007669"/>
    <property type="project" value="UniProtKB-KW"/>
</dbReference>
<dbReference type="Pfam" id="PF00355">
    <property type="entry name" value="Rieske"/>
    <property type="match status" value="1"/>
</dbReference>
<dbReference type="Pfam" id="PF00848">
    <property type="entry name" value="Ring_hydroxyl_A"/>
    <property type="match status" value="1"/>
</dbReference>
<dbReference type="InterPro" id="IPR017941">
    <property type="entry name" value="Rieske_2Fe-2S"/>
</dbReference>
<dbReference type="SUPFAM" id="SSF55961">
    <property type="entry name" value="Bet v1-like"/>
    <property type="match status" value="1"/>
</dbReference>
<evidence type="ECO:0000256" key="6">
    <source>
        <dbReference type="ARBA" id="ARBA00023014"/>
    </source>
</evidence>
<dbReference type="PROSITE" id="PS51296">
    <property type="entry name" value="RIESKE"/>
    <property type="match status" value="1"/>
</dbReference>
<dbReference type="PRINTS" id="PR00090">
    <property type="entry name" value="RNGDIOXGNASE"/>
</dbReference>
<evidence type="ECO:0000313" key="9">
    <source>
        <dbReference type="Proteomes" id="UP000277179"/>
    </source>
</evidence>
<reference evidence="8 9" key="1">
    <citation type="submission" date="2018-08" db="EMBL/GenBank/DDBJ databases">
        <title>Recombination of ecologically and evolutionarily significant loci maintains genetic cohesion in the Pseudomonas syringae species complex.</title>
        <authorList>
            <person name="Dillon M."/>
            <person name="Thakur S."/>
            <person name="Almeida R.N.D."/>
            <person name="Weir B.S."/>
            <person name="Guttman D.S."/>
        </authorList>
    </citation>
    <scope>NUCLEOTIDE SEQUENCE [LARGE SCALE GENOMIC DNA]</scope>
    <source>
        <strain evidence="8 9">ICMP 11288</strain>
    </source>
</reference>
<feature type="domain" description="Rieske" evidence="7">
    <location>
        <begin position="223"/>
        <end position="330"/>
    </location>
</feature>
<dbReference type="InterPro" id="IPR036922">
    <property type="entry name" value="Rieske_2Fe-2S_sf"/>
</dbReference>
<dbReference type="Proteomes" id="UP000277179">
    <property type="component" value="Unassembled WGS sequence"/>
</dbReference>
<dbReference type="PANTHER" id="PTHR43756:SF5">
    <property type="entry name" value="CHOLINE MONOOXYGENASE, CHLOROPLASTIC"/>
    <property type="match status" value="1"/>
</dbReference>
<comment type="cofactor">
    <cofactor evidence="1">
        <name>Fe cation</name>
        <dbReference type="ChEBI" id="CHEBI:24875"/>
    </cofactor>
</comment>
<keyword evidence="6" id="KW-0411">Iron-sulfur</keyword>